<dbReference type="SUPFAM" id="SSF56601">
    <property type="entry name" value="beta-lactamase/transpeptidase-like"/>
    <property type="match status" value="1"/>
</dbReference>
<evidence type="ECO:0000256" key="9">
    <source>
        <dbReference type="ARBA" id="ARBA00023316"/>
    </source>
</evidence>
<organism evidence="13 14">
    <name type="scientific">Candidatus Wolfebacteria bacterium GW2011_GWB1_41_12</name>
    <dbReference type="NCBI Taxonomy" id="1619006"/>
    <lineage>
        <taxon>Bacteria</taxon>
        <taxon>Candidatus Wolfeibacteriota</taxon>
    </lineage>
</organism>
<dbReference type="InterPro" id="IPR005311">
    <property type="entry name" value="PBP_dimer"/>
</dbReference>
<dbReference type="AlphaFoldDB" id="A0A0G0WW55"/>
<evidence type="ECO:0000256" key="3">
    <source>
        <dbReference type="ARBA" id="ARBA00022475"/>
    </source>
</evidence>
<accession>A0A0G0WW55</accession>
<keyword evidence="9" id="KW-0961">Cell wall biogenesis/degradation</keyword>
<keyword evidence="8 10" id="KW-0472">Membrane</keyword>
<evidence type="ECO:0000259" key="11">
    <source>
        <dbReference type="Pfam" id="PF00905"/>
    </source>
</evidence>
<evidence type="ECO:0000256" key="4">
    <source>
        <dbReference type="ARBA" id="ARBA00022692"/>
    </source>
</evidence>
<evidence type="ECO:0000256" key="1">
    <source>
        <dbReference type="ARBA" id="ARBA00004167"/>
    </source>
</evidence>
<dbReference type="InterPro" id="IPR050515">
    <property type="entry name" value="Beta-lactam/transpept"/>
</dbReference>
<keyword evidence="7 10" id="KW-1133">Transmembrane helix</keyword>
<name>A0A0G0WW55_9BACT</name>
<evidence type="ECO:0000256" key="6">
    <source>
        <dbReference type="ARBA" id="ARBA00022984"/>
    </source>
</evidence>
<dbReference type="Gene3D" id="3.30.1390.30">
    <property type="entry name" value="Penicillin-binding protein 2a, domain 3"/>
    <property type="match status" value="1"/>
</dbReference>
<dbReference type="Pfam" id="PF00905">
    <property type="entry name" value="Transpeptidase"/>
    <property type="match status" value="1"/>
</dbReference>
<dbReference type="Gene3D" id="3.40.710.10">
    <property type="entry name" value="DD-peptidase/beta-lactamase superfamily"/>
    <property type="match status" value="1"/>
</dbReference>
<feature type="domain" description="Penicillin-binding protein transpeptidase" evidence="11">
    <location>
        <begin position="284"/>
        <end position="615"/>
    </location>
</feature>
<dbReference type="EMBL" id="LCAK01000004">
    <property type="protein sequence ID" value="KKR88640.1"/>
    <property type="molecule type" value="Genomic_DNA"/>
</dbReference>
<reference evidence="13 14" key="1">
    <citation type="journal article" date="2015" name="Nature">
        <title>rRNA introns, odd ribosomes, and small enigmatic genomes across a large radiation of phyla.</title>
        <authorList>
            <person name="Brown C.T."/>
            <person name="Hug L.A."/>
            <person name="Thomas B.C."/>
            <person name="Sharon I."/>
            <person name="Castelle C.J."/>
            <person name="Singh A."/>
            <person name="Wilkins M.J."/>
            <person name="Williams K.H."/>
            <person name="Banfield J.F."/>
        </authorList>
    </citation>
    <scope>NUCLEOTIDE SEQUENCE [LARGE SCALE GENOMIC DNA]</scope>
</reference>
<keyword evidence="6" id="KW-0573">Peptidoglycan synthesis</keyword>
<dbReference type="InterPro" id="IPR012338">
    <property type="entry name" value="Beta-lactam/transpept-like"/>
</dbReference>
<comment type="subcellular location">
    <subcellularLocation>
        <location evidence="2">Cell membrane</location>
    </subcellularLocation>
    <subcellularLocation>
        <location evidence="1">Membrane</location>
        <topology evidence="1">Single-pass membrane protein</topology>
    </subcellularLocation>
</comment>
<dbReference type="InterPro" id="IPR036138">
    <property type="entry name" value="PBP_dimer_sf"/>
</dbReference>
<dbReference type="PANTHER" id="PTHR30627:SF2">
    <property type="entry name" value="PEPTIDOGLYCAN D,D-TRANSPEPTIDASE MRDA"/>
    <property type="match status" value="1"/>
</dbReference>
<keyword evidence="4 10" id="KW-0812">Transmembrane</keyword>
<gene>
    <name evidence="13" type="ORF">UU38_C0004G0002</name>
</gene>
<keyword evidence="5" id="KW-0133">Cell shape</keyword>
<sequence length="622" mass="68566">MINGKEYKITATEDWVTPEETLLDSNSKHTDLEQPISPNVFNFLAIGSFLLFGIIYAFTAKISLVDHDSLSAMAFRNRSVNFSIPAPRGIIYDSSGVALVSNEPSFDLLVVSNEAKKAVDDADFMSKLSDILRIEIQNLNQALNDSIKSNSVFFVSKGLSKEQVLAIKFLNPAGFYIITNTKRVYLSGAQFSSILGYAGKVNKDELSGPYYQPTDLIGRAGLESEYEKYLRGEQGRVFFSKDGENNQQDPVIGSSVVLNIDHAAQKQLYNTLYGVLRASNLDKGAAIVQKPSTGEVIAMASFPSYDNNLFVEGLSASDYKKLFENKSRPLFNRVISGLYNPGSTIKPMIGLMTLQEKIFEPTDNIRDCVELSVPNPFDPSSPTIFKNWRHDTGLFNLRRAIADSCNVYFYIAGGGFKDIKGLGIERISNYLKKSFADTILGIDLPAEEKGLVPTPDWKEKNRGESWYLGDTYNTSIGQGDLLVTPLWINTYVSAIANGGTAYKPRIANRIIDTAGNVIEIKHPEPLGKLPFSDDVINEIKSDMEETVLSGTAKSLRDLPVSVGSKTGTAEVIKGQRVNALFTAFAPATDAEIAITVLVEGSTSNEGYATRTAHEFMRWYFSR</sequence>
<dbReference type="PANTHER" id="PTHR30627">
    <property type="entry name" value="PEPTIDOGLYCAN D,D-TRANSPEPTIDASE"/>
    <property type="match status" value="1"/>
</dbReference>
<dbReference type="GO" id="GO:0009252">
    <property type="term" value="P:peptidoglycan biosynthetic process"/>
    <property type="evidence" value="ECO:0007669"/>
    <property type="project" value="UniProtKB-KW"/>
</dbReference>
<evidence type="ECO:0000256" key="5">
    <source>
        <dbReference type="ARBA" id="ARBA00022960"/>
    </source>
</evidence>
<dbReference type="GO" id="GO:0008360">
    <property type="term" value="P:regulation of cell shape"/>
    <property type="evidence" value="ECO:0007669"/>
    <property type="project" value="UniProtKB-KW"/>
</dbReference>
<dbReference type="GO" id="GO:0005886">
    <property type="term" value="C:plasma membrane"/>
    <property type="evidence" value="ECO:0007669"/>
    <property type="project" value="UniProtKB-SubCell"/>
</dbReference>
<protein>
    <submittedName>
        <fullName evidence="13">Peptidoglycan glycosyltransferase</fullName>
    </submittedName>
</protein>
<dbReference type="Proteomes" id="UP000033918">
    <property type="component" value="Unassembled WGS sequence"/>
</dbReference>
<feature type="transmembrane region" description="Helical" evidence="10">
    <location>
        <begin position="40"/>
        <end position="59"/>
    </location>
</feature>
<evidence type="ECO:0000256" key="7">
    <source>
        <dbReference type="ARBA" id="ARBA00022989"/>
    </source>
</evidence>
<evidence type="ECO:0000256" key="10">
    <source>
        <dbReference type="SAM" id="Phobius"/>
    </source>
</evidence>
<comment type="caution">
    <text evidence="13">The sequence shown here is derived from an EMBL/GenBank/DDBJ whole genome shotgun (WGS) entry which is preliminary data.</text>
</comment>
<evidence type="ECO:0000313" key="13">
    <source>
        <dbReference type="EMBL" id="KKR88640.1"/>
    </source>
</evidence>
<dbReference type="GO" id="GO:0016740">
    <property type="term" value="F:transferase activity"/>
    <property type="evidence" value="ECO:0007669"/>
    <property type="project" value="UniProtKB-KW"/>
</dbReference>
<evidence type="ECO:0000256" key="8">
    <source>
        <dbReference type="ARBA" id="ARBA00023136"/>
    </source>
</evidence>
<dbReference type="SUPFAM" id="SSF56519">
    <property type="entry name" value="Penicillin binding protein dimerisation domain"/>
    <property type="match status" value="1"/>
</dbReference>
<evidence type="ECO:0000313" key="14">
    <source>
        <dbReference type="Proteomes" id="UP000033918"/>
    </source>
</evidence>
<dbReference type="GO" id="GO:0071972">
    <property type="term" value="F:peptidoglycan L,D-transpeptidase activity"/>
    <property type="evidence" value="ECO:0007669"/>
    <property type="project" value="TreeGrafter"/>
</dbReference>
<dbReference type="InterPro" id="IPR001460">
    <property type="entry name" value="PCN-bd_Tpept"/>
</dbReference>
<keyword evidence="3" id="KW-1003">Cell membrane</keyword>
<dbReference type="GO" id="GO:0008658">
    <property type="term" value="F:penicillin binding"/>
    <property type="evidence" value="ECO:0007669"/>
    <property type="project" value="InterPro"/>
</dbReference>
<keyword evidence="13" id="KW-0808">Transferase</keyword>
<feature type="domain" description="Penicillin-binding protein dimerisation" evidence="12">
    <location>
        <begin position="84"/>
        <end position="247"/>
    </location>
</feature>
<dbReference type="Gene3D" id="3.90.1310.10">
    <property type="entry name" value="Penicillin-binding protein 2a (Domain 2)"/>
    <property type="match status" value="1"/>
</dbReference>
<dbReference type="GO" id="GO:0071555">
    <property type="term" value="P:cell wall organization"/>
    <property type="evidence" value="ECO:0007669"/>
    <property type="project" value="UniProtKB-KW"/>
</dbReference>
<evidence type="ECO:0000256" key="2">
    <source>
        <dbReference type="ARBA" id="ARBA00004236"/>
    </source>
</evidence>
<dbReference type="PATRIC" id="fig|1619006.3.peg.537"/>
<dbReference type="Pfam" id="PF03717">
    <property type="entry name" value="PBP_dimer"/>
    <property type="match status" value="1"/>
</dbReference>
<proteinExistence type="predicted"/>
<evidence type="ECO:0000259" key="12">
    <source>
        <dbReference type="Pfam" id="PF03717"/>
    </source>
</evidence>